<proteinExistence type="predicted"/>
<feature type="domain" description="ACT" evidence="1">
    <location>
        <begin position="10"/>
        <end position="87"/>
    </location>
</feature>
<dbReference type="Proteomes" id="UP001409291">
    <property type="component" value="Unassembled WGS sequence"/>
</dbReference>
<gene>
    <name evidence="2" type="ORF">ABE541_03540</name>
</gene>
<evidence type="ECO:0000313" key="3">
    <source>
        <dbReference type="Proteomes" id="UP001409291"/>
    </source>
</evidence>
<evidence type="ECO:0000313" key="2">
    <source>
        <dbReference type="EMBL" id="MEN5376325.1"/>
    </source>
</evidence>
<dbReference type="SUPFAM" id="SSF55021">
    <property type="entry name" value="ACT-like"/>
    <property type="match status" value="1"/>
</dbReference>
<protein>
    <recommendedName>
        <fullName evidence="1">ACT domain-containing protein</fullName>
    </recommendedName>
</protein>
<dbReference type="InterPro" id="IPR002912">
    <property type="entry name" value="ACT_dom"/>
</dbReference>
<keyword evidence="3" id="KW-1185">Reference proteome</keyword>
<dbReference type="Gene3D" id="3.30.70.260">
    <property type="match status" value="1"/>
</dbReference>
<name>A0ABV0BNH0_9SPHI</name>
<dbReference type="EMBL" id="JBDJNQ010000001">
    <property type="protein sequence ID" value="MEN5376325.1"/>
    <property type="molecule type" value="Genomic_DNA"/>
</dbReference>
<dbReference type="InterPro" id="IPR045865">
    <property type="entry name" value="ACT-like_dom_sf"/>
</dbReference>
<sequence length="159" mass="17986">MKKKNMTSKLFTLNCKNQRDLLPDIISTMYQLGLEIETISQSRTDIPEIVLITIEVAMPGILIDNTILTLKKIADVLDVTITFGSVLNAALFKISFDTNENIWEILHRYNVRCVSMENNTLLIHQIAKEGDIQRLYNALEGPGLISFSQLPLSNYQSTI</sequence>
<comment type="caution">
    <text evidence="2">The sequence shown here is derived from an EMBL/GenBank/DDBJ whole genome shotgun (WGS) entry which is preliminary data.</text>
</comment>
<evidence type="ECO:0000259" key="1">
    <source>
        <dbReference type="PROSITE" id="PS51671"/>
    </source>
</evidence>
<dbReference type="PROSITE" id="PS51671">
    <property type="entry name" value="ACT"/>
    <property type="match status" value="1"/>
</dbReference>
<organism evidence="2 3">
    <name type="scientific">Sphingobacterium kitahiroshimense</name>
    <dbReference type="NCBI Taxonomy" id="470446"/>
    <lineage>
        <taxon>Bacteria</taxon>
        <taxon>Pseudomonadati</taxon>
        <taxon>Bacteroidota</taxon>
        <taxon>Sphingobacteriia</taxon>
        <taxon>Sphingobacteriales</taxon>
        <taxon>Sphingobacteriaceae</taxon>
        <taxon>Sphingobacterium</taxon>
    </lineage>
</organism>
<reference evidence="2 3" key="1">
    <citation type="submission" date="2024-04" db="EMBL/GenBank/DDBJ databases">
        <title>WGS of bacteria from Torrens River.</title>
        <authorList>
            <person name="Wyrsch E.R."/>
            <person name="Drigo B."/>
        </authorList>
    </citation>
    <scope>NUCLEOTIDE SEQUENCE [LARGE SCALE GENOMIC DNA]</scope>
    <source>
        <strain evidence="2 3">TWI391</strain>
    </source>
</reference>
<accession>A0ABV0BNH0</accession>
<dbReference type="RefSeq" id="WP_346580613.1">
    <property type="nucleotide sequence ID" value="NZ_JBDJLH010000001.1"/>
</dbReference>